<reference evidence="2 3" key="1">
    <citation type="submission" date="2020-02" db="EMBL/GenBank/DDBJ databases">
        <title>Balneolaceae bacterium YR4-1, complete genome.</title>
        <authorList>
            <person name="Li Y."/>
            <person name="Wu S."/>
        </authorList>
    </citation>
    <scope>NUCLEOTIDE SEQUENCE [LARGE SCALE GENOMIC DNA]</scope>
    <source>
        <strain evidence="2 3">YR4-1</strain>
    </source>
</reference>
<accession>A0A6M1SX42</accession>
<dbReference type="EMBL" id="JAALLT010000002">
    <property type="protein sequence ID" value="NGP76556.1"/>
    <property type="molecule type" value="Genomic_DNA"/>
</dbReference>
<feature type="chain" id="PRO_5026661364" evidence="1">
    <location>
        <begin position="23"/>
        <end position="135"/>
    </location>
</feature>
<keyword evidence="3" id="KW-1185">Reference proteome</keyword>
<evidence type="ECO:0000256" key="1">
    <source>
        <dbReference type="SAM" id="SignalP"/>
    </source>
</evidence>
<evidence type="ECO:0000313" key="3">
    <source>
        <dbReference type="Proteomes" id="UP000473278"/>
    </source>
</evidence>
<organism evidence="2 3">
    <name type="scientific">Halalkalibaculum roseum</name>
    <dbReference type="NCBI Taxonomy" id="2709311"/>
    <lineage>
        <taxon>Bacteria</taxon>
        <taxon>Pseudomonadati</taxon>
        <taxon>Balneolota</taxon>
        <taxon>Balneolia</taxon>
        <taxon>Balneolales</taxon>
        <taxon>Balneolaceae</taxon>
        <taxon>Halalkalibaculum</taxon>
    </lineage>
</organism>
<comment type="caution">
    <text evidence="2">The sequence shown here is derived from an EMBL/GenBank/DDBJ whole genome shotgun (WGS) entry which is preliminary data.</text>
</comment>
<keyword evidence="1" id="KW-0732">Signal</keyword>
<gene>
    <name evidence="2" type="ORF">G3570_07925</name>
</gene>
<dbReference type="RefSeq" id="WP_165141001.1">
    <property type="nucleotide sequence ID" value="NZ_JAALLT010000002.1"/>
</dbReference>
<dbReference type="AlphaFoldDB" id="A0A6M1SX42"/>
<dbReference type="Proteomes" id="UP000473278">
    <property type="component" value="Unassembled WGS sequence"/>
</dbReference>
<protein>
    <submittedName>
        <fullName evidence="2">Uncharacterized protein</fullName>
    </submittedName>
</protein>
<evidence type="ECO:0000313" key="2">
    <source>
        <dbReference type="EMBL" id="NGP76556.1"/>
    </source>
</evidence>
<feature type="signal peptide" evidence="1">
    <location>
        <begin position="1"/>
        <end position="22"/>
    </location>
</feature>
<proteinExistence type="predicted"/>
<name>A0A6M1SX42_9BACT</name>
<dbReference type="PROSITE" id="PS51257">
    <property type="entry name" value="PROKAR_LIPOPROTEIN"/>
    <property type="match status" value="1"/>
</dbReference>
<dbReference type="Pfam" id="PF20205">
    <property type="entry name" value="DUF6567"/>
    <property type="match status" value="1"/>
</dbReference>
<dbReference type="InterPro" id="IPR046697">
    <property type="entry name" value="DUF6567"/>
</dbReference>
<sequence>MKNILIILAFALTLAGCTSSGAFISFNQTNVELGEGNYSLTATGVEGQSEAAYILGLSYSNGVTANTLALARVSGSEKLYADALDDLWQTYESNHGAITDKKLALTNVRYDSDIINLILYTKVTLTVRADIVEFR</sequence>